<accession>A0ABT4ZUJ1</accession>
<evidence type="ECO:0000313" key="4">
    <source>
        <dbReference type="Proteomes" id="UP001211711"/>
    </source>
</evidence>
<dbReference type="Proteomes" id="UP001211711">
    <property type="component" value="Unassembled WGS sequence"/>
</dbReference>
<sequence>MLPIIYSDEFLEHQTGRYHPEKPERLSAVVTALKTADFAQKIHWLTPTPVKQELMSWIETAHTATYIEKLKHIATTGGGYLDGDTPVSPRSYDVALLAVSAWLDGVNEVLSRENPAFVLARPPGHHAESDTGMGFCLFSNAAIAALYALQQPGINRVAILDWDVHHGNGTQAIVESYPEIAYCSLHQYPAYPGTGRASEQGFYKNVLNLPLPPGSDISVYQPLWQYKILPFLNNFHADLLIVSAGYDALEADPLASISLQPEDFGLFTQYCLGVTRKILFGLEGGYELLSLSKSVISTVQACL</sequence>
<organism evidence="3 4">
    <name type="scientific">Sphaerospermopsis kisseleviana CS-549</name>
    <dbReference type="NCBI Taxonomy" id="3021783"/>
    <lineage>
        <taxon>Bacteria</taxon>
        <taxon>Bacillati</taxon>
        <taxon>Cyanobacteriota</taxon>
        <taxon>Cyanophyceae</taxon>
        <taxon>Nostocales</taxon>
        <taxon>Aphanizomenonaceae</taxon>
        <taxon>Sphaerospermopsis</taxon>
        <taxon>Sphaerospermopsis kisseleviana</taxon>
    </lineage>
</organism>
<dbReference type="SUPFAM" id="SSF52768">
    <property type="entry name" value="Arginase/deacetylase"/>
    <property type="match status" value="1"/>
</dbReference>
<evidence type="ECO:0000256" key="1">
    <source>
        <dbReference type="ARBA" id="ARBA00005947"/>
    </source>
</evidence>
<dbReference type="RefSeq" id="WP_096571193.1">
    <property type="nucleotide sequence ID" value="NZ_JAQMTI010000182.1"/>
</dbReference>
<dbReference type="InterPro" id="IPR023696">
    <property type="entry name" value="Ureohydrolase_dom_sf"/>
</dbReference>
<dbReference type="InterPro" id="IPR037138">
    <property type="entry name" value="His_deacetylse_dom_sf"/>
</dbReference>
<protein>
    <submittedName>
        <fullName evidence="3">Histone deacetylase</fullName>
    </submittedName>
</protein>
<dbReference type="PRINTS" id="PR01270">
    <property type="entry name" value="HDASUPER"/>
</dbReference>
<evidence type="ECO:0000313" key="3">
    <source>
        <dbReference type="EMBL" id="MDB9442710.1"/>
    </source>
</evidence>
<name>A0ABT4ZUJ1_9CYAN</name>
<keyword evidence="4" id="KW-1185">Reference proteome</keyword>
<evidence type="ECO:0000259" key="2">
    <source>
        <dbReference type="Pfam" id="PF00850"/>
    </source>
</evidence>
<comment type="caution">
    <text evidence="3">The sequence shown here is derived from an EMBL/GenBank/DDBJ whole genome shotgun (WGS) entry which is preliminary data.</text>
</comment>
<reference evidence="3 4" key="1">
    <citation type="submission" date="2023-01" db="EMBL/GenBank/DDBJ databases">
        <title>Genomes from the Australian National Cyanobacteria Reference Collection.</title>
        <authorList>
            <person name="Willis A."/>
            <person name="Lee E.M.F."/>
        </authorList>
    </citation>
    <scope>NUCLEOTIDE SEQUENCE [LARGE SCALE GENOMIC DNA]</scope>
    <source>
        <strain evidence="3 4">CS-549</strain>
    </source>
</reference>
<gene>
    <name evidence="3" type="ORF">PN497_15265</name>
</gene>
<dbReference type="Gene3D" id="3.40.800.20">
    <property type="entry name" value="Histone deacetylase domain"/>
    <property type="match status" value="1"/>
</dbReference>
<dbReference type="PANTHER" id="PTHR10625">
    <property type="entry name" value="HISTONE DEACETYLASE HDAC1-RELATED"/>
    <property type="match status" value="1"/>
</dbReference>
<dbReference type="CDD" id="cd09992">
    <property type="entry name" value="HDAC_classII"/>
    <property type="match status" value="1"/>
</dbReference>
<comment type="similarity">
    <text evidence="1">Belongs to the histone deacetylase family.</text>
</comment>
<dbReference type="InterPro" id="IPR000286">
    <property type="entry name" value="HDACs"/>
</dbReference>
<dbReference type="InterPro" id="IPR023801">
    <property type="entry name" value="His_deacetylse_dom"/>
</dbReference>
<dbReference type="PANTHER" id="PTHR10625:SF10">
    <property type="entry name" value="HISTONE DEACETYLASE HDAC1"/>
    <property type="match status" value="1"/>
</dbReference>
<feature type="domain" description="Histone deacetylase" evidence="2">
    <location>
        <begin position="19"/>
        <end position="301"/>
    </location>
</feature>
<proteinExistence type="inferred from homology"/>
<dbReference type="EMBL" id="JAQMTI010000182">
    <property type="protein sequence ID" value="MDB9442710.1"/>
    <property type="molecule type" value="Genomic_DNA"/>
</dbReference>
<dbReference type="Pfam" id="PF00850">
    <property type="entry name" value="Hist_deacetyl"/>
    <property type="match status" value="1"/>
</dbReference>